<dbReference type="EMBL" id="BNBD01000003">
    <property type="protein sequence ID" value="GHF39480.1"/>
    <property type="molecule type" value="Genomic_DNA"/>
</dbReference>
<accession>A0A919B133</accession>
<comment type="caution">
    <text evidence="2">The sequence shown here is derived from an EMBL/GenBank/DDBJ whole genome shotgun (WGS) entry which is preliminary data.</text>
</comment>
<evidence type="ECO:0000313" key="2">
    <source>
        <dbReference type="EMBL" id="GHF39480.1"/>
    </source>
</evidence>
<gene>
    <name evidence="2" type="ORF">GCM10010218_20950</name>
</gene>
<protein>
    <submittedName>
        <fullName evidence="2">Uncharacterized protein</fullName>
    </submittedName>
</protein>
<dbReference type="Proteomes" id="UP000638313">
    <property type="component" value="Unassembled WGS sequence"/>
</dbReference>
<proteinExistence type="predicted"/>
<evidence type="ECO:0000313" key="3">
    <source>
        <dbReference type="Proteomes" id="UP000638313"/>
    </source>
</evidence>
<evidence type="ECO:0000256" key="1">
    <source>
        <dbReference type="SAM" id="MobiDB-lite"/>
    </source>
</evidence>
<reference evidence="2" key="1">
    <citation type="journal article" date="2014" name="Int. J. Syst. Evol. Microbiol.">
        <title>Complete genome sequence of Corynebacterium casei LMG S-19264T (=DSM 44701T), isolated from a smear-ripened cheese.</title>
        <authorList>
            <consortium name="US DOE Joint Genome Institute (JGI-PGF)"/>
            <person name="Walter F."/>
            <person name="Albersmeier A."/>
            <person name="Kalinowski J."/>
            <person name="Ruckert C."/>
        </authorList>
    </citation>
    <scope>NUCLEOTIDE SEQUENCE</scope>
    <source>
        <strain evidence="2">JCM 4059</strain>
    </source>
</reference>
<reference evidence="2" key="2">
    <citation type="submission" date="2020-09" db="EMBL/GenBank/DDBJ databases">
        <authorList>
            <person name="Sun Q."/>
            <person name="Ohkuma M."/>
        </authorList>
    </citation>
    <scope>NUCLEOTIDE SEQUENCE</scope>
    <source>
        <strain evidence="2">JCM 4059</strain>
    </source>
</reference>
<name>A0A919B133_9ACTN</name>
<feature type="region of interest" description="Disordered" evidence="1">
    <location>
        <begin position="31"/>
        <end position="51"/>
    </location>
</feature>
<sequence>MHRPTGPHHQAPHPPDPAVLAALLARHGWRRRGGQPGRYSRWTPPGPTAGATSLLLPDDPAFPDSADLLAEAVTALEHSPHPSADAVLHALHTPGDEVHVHREHPEPPAPAAPWAGQDRLRTATRALLLAAALAAHGPAAHHGARHRRRAETALAPVLVTAAPDGQALTAHVPLHAPPDGGRPLVTTLLDALRATRAATDQCRATGSTDGYTTAVTHGGSRELTDAVAALVHGCAAARVTVHWAPAAGPPPGAPARPAPVTFTPDDLPALREAAARYIHQEPALPVTLTGTVVRLRRESPWGPGTVRLRVLSGADVTHVRATLGAEDYRVAGYAHLAGVPLTLTGRLESRGGFRRLAGAHDAVPARTGEADHDHMLKSLRENLDALAGKREHDQGHG</sequence>
<keyword evidence="3" id="KW-1185">Reference proteome</keyword>
<dbReference type="RefSeq" id="WP_190129218.1">
    <property type="nucleotide sequence ID" value="NZ_BNBD01000003.1"/>
</dbReference>
<dbReference type="AlphaFoldDB" id="A0A919B133"/>
<organism evidence="2 3">
    <name type="scientific">Streptomyces mashuensis</name>
    <dbReference type="NCBI Taxonomy" id="33904"/>
    <lineage>
        <taxon>Bacteria</taxon>
        <taxon>Bacillati</taxon>
        <taxon>Actinomycetota</taxon>
        <taxon>Actinomycetes</taxon>
        <taxon>Kitasatosporales</taxon>
        <taxon>Streptomycetaceae</taxon>
        <taxon>Streptomyces</taxon>
    </lineage>
</organism>